<dbReference type="InterPro" id="IPR002826">
    <property type="entry name" value="MptE-like"/>
</dbReference>
<name>A0A7H9AP46_9FLAO</name>
<proteinExistence type="predicted"/>
<feature type="domain" description="6-hydroxymethylpterin diphosphokinase MptE-like" evidence="1">
    <location>
        <begin position="32"/>
        <end position="189"/>
    </location>
</feature>
<sequence>MMKMKKLKSFFKRNLPLWYLDQPGIIFGYDKGKIKKLQNKFEGQRCFILGNGPSLNNMDLGLLKNEFSFAVNGIFYKTDEMGYKPSFYVVEDGAVMRDNKKRINEFKSDYNFFPSIYKKDIHNRENTYFFNMDRSFYEKRSPYFEIPRFSVDCSQKIYCGQSVTIVNLQLAYFLGFSEVYLIGMDFNYEIPASLKIDGHVFESTEDDVNHFHPDYFGKGKKWHDPKLHNVLKSYKMAKLMFEIDGRHIYNATDGGKLDLFDRVDYNSLFSK</sequence>
<organism evidence="2 3">
    <name type="scientific">Costertonia aggregata</name>
    <dbReference type="NCBI Taxonomy" id="343403"/>
    <lineage>
        <taxon>Bacteria</taxon>
        <taxon>Pseudomonadati</taxon>
        <taxon>Bacteroidota</taxon>
        <taxon>Flavobacteriia</taxon>
        <taxon>Flavobacteriales</taxon>
        <taxon>Flavobacteriaceae</taxon>
        <taxon>Costertonia</taxon>
    </lineage>
</organism>
<protein>
    <submittedName>
        <fullName evidence="2">DUF115 domain-containing protein</fullName>
    </submittedName>
</protein>
<evidence type="ECO:0000259" key="1">
    <source>
        <dbReference type="Pfam" id="PF01973"/>
    </source>
</evidence>
<dbReference type="Proteomes" id="UP000509302">
    <property type="component" value="Chromosome"/>
</dbReference>
<reference evidence="2 3" key="1">
    <citation type="journal article" date="2006" name="Int. J. Syst. Evol. Microbiol.">
        <title>Costertonia aggregata gen. nov., sp. nov., a mesophilic marine bacterium of the family Flavobacteriaceae, isolated from a mature biofilm.</title>
        <authorList>
            <person name="Kwon K.K."/>
            <person name="Lee Y.K."/>
            <person name="Lee H.K."/>
        </authorList>
    </citation>
    <scope>NUCLEOTIDE SEQUENCE [LARGE SCALE GENOMIC DNA]</scope>
    <source>
        <strain evidence="2 3">KCCM 42265</strain>
    </source>
</reference>
<keyword evidence="3" id="KW-1185">Reference proteome</keyword>
<dbReference type="KEGG" id="cagg:HYG79_07740"/>
<gene>
    <name evidence="2" type="ORF">HYG79_07740</name>
</gene>
<accession>A0A7H9AP46</accession>
<dbReference type="EMBL" id="CP058595">
    <property type="protein sequence ID" value="QLG45241.1"/>
    <property type="molecule type" value="Genomic_DNA"/>
</dbReference>
<evidence type="ECO:0000313" key="3">
    <source>
        <dbReference type="Proteomes" id="UP000509302"/>
    </source>
</evidence>
<dbReference type="Pfam" id="PF01973">
    <property type="entry name" value="MptE-like"/>
    <property type="match status" value="1"/>
</dbReference>
<dbReference type="AlphaFoldDB" id="A0A7H9AP46"/>
<dbReference type="Gene3D" id="3.90.1480.10">
    <property type="entry name" value="Alpha-2,3-sialyltransferase"/>
    <property type="match status" value="1"/>
</dbReference>
<evidence type="ECO:0000313" key="2">
    <source>
        <dbReference type="EMBL" id="QLG45241.1"/>
    </source>
</evidence>